<keyword evidence="3" id="KW-1185">Reference proteome</keyword>
<organism evidence="2 3">
    <name type="scientific">Pseudohoeflea coraliihabitans</name>
    <dbReference type="NCBI Taxonomy" id="2860393"/>
    <lineage>
        <taxon>Bacteria</taxon>
        <taxon>Pseudomonadati</taxon>
        <taxon>Pseudomonadota</taxon>
        <taxon>Alphaproteobacteria</taxon>
        <taxon>Hyphomicrobiales</taxon>
        <taxon>Rhizobiaceae</taxon>
        <taxon>Pseudohoeflea</taxon>
    </lineage>
</organism>
<dbReference type="PROSITE" id="PS51257">
    <property type="entry name" value="PROKAR_LIPOPROTEIN"/>
    <property type="match status" value="1"/>
</dbReference>
<dbReference type="Proteomes" id="UP001430804">
    <property type="component" value="Unassembled WGS sequence"/>
</dbReference>
<sequence>MGELLRSTTAFFAFALTLAASFTGCAYGATITKSDNDVCVLKLEGEIIAGDFARFMQLAAAEFKGVDGESSSADTICLNSPGGSVLEGVNLAKQFYKQGVGTVIPAGAECHSMCAIMFMMGIAQGPEVNFVNRRLHVTGTLGFHRPYLALDSDELVSARALPVAHDWAMEAMMELMILANSQVPWSASTMMRPDLIQLMLTHVGNDFYYIDTVEKAGRFEIELFGYDRPTELTAERSYYACENSFHWKVGLIGKDTDYANLVQSLGAYQPVSKVVQDKGGLTIYSVTSGDAGYSEAGCLIGQKDDYFLGCGFNGMYNISLGLSQCTLADFYERSQWVSPLAAFKPSTPIRMLAAHAPRWTESMTAGSGACVVIAPTGTVEQEPCEARPISARNGSGDDIGGYEFIWPSGSKTVLLKDGTNLTLNGKPAYAVPLASYTLCVVNGETGNRFCFNKGS</sequence>
<accession>A0ABS6WMH5</accession>
<protein>
    <recommendedName>
        <fullName evidence="4">Lipoprotein</fullName>
    </recommendedName>
</protein>
<evidence type="ECO:0000313" key="3">
    <source>
        <dbReference type="Proteomes" id="UP001430804"/>
    </source>
</evidence>
<name>A0ABS6WMH5_9HYPH</name>
<reference evidence="2" key="1">
    <citation type="submission" date="2021-07" db="EMBL/GenBank/DDBJ databases">
        <title>Pseudohoeflea marina sp. nov. a polyhydroxyalcanoate-producing bacterium.</title>
        <authorList>
            <person name="Zheng W."/>
            <person name="Yu S."/>
            <person name="Huang Y."/>
        </authorList>
    </citation>
    <scope>NUCLEOTIDE SEQUENCE</scope>
    <source>
        <strain evidence="2">DP4N28-3</strain>
    </source>
</reference>
<keyword evidence="1" id="KW-0732">Signal</keyword>
<evidence type="ECO:0000313" key="2">
    <source>
        <dbReference type="EMBL" id="MBW3097142.1"/>
    </source>
</evidence>
<feature type="signal peptide" evidence="1">
    <location>
        <begin position="1"/>
        <end position="28"/>
    </location>
</feature>
<evidence type="ECO:0000256" key="1">
    <source>
        <dbReference type="SAM" id="SignalP"/>
    </source>
</evidence>
<gene>
    <name evidence="2" type="ORF">KY465_07605</name>
</gene>
<feature type="chain" id="PRO_5045796696" description="Lipoprotein" evidence="1">
    <location>
        <begin position="29"/>
        <end position="455"/>
    </location>
</feature>
<comment type="caution">
    <text evidence="2">The sequence shown here is derived from an EMBL/GenBank/DDBJ whole genome shotgun (WGS) entry which is preliminary data.</text>
</comment>
<proteinExistence type="predicted"/>
<evidence type="ECO:0008006" key="4">
    <source>
        <dbReference type="Google" id="ProtNLM"/>
    </source>
</evidence>
<dbReference type="EMBL" id="JAHWQX010000002">
    <property type="protein sequence ID" value="MBW3097142.1"/>
    <property type="molecule type" value="Genomic_DNA"/>
</dbReference>